<evidence type="ECO:0000256" key="1">
    <source>
        <dbReference type="ARBA" id="ARBA00002486"/>
    </source>
</evidence>
<dbReference type="PANTHER" id="PTHR18964:SF149">
    <property type="entry name" value="BIFUNCTIONAL UDP-N-ACETYLGLUCOSAMINE 2-EPIMERASE_N-ACETYLMANNOSAMINE KINASE"/>
    <property type="match status" value="1"/>
</dbReference>
<dbReference type="GO" id="GO:0042732">
    <property type="term" value="P:D-xylose metabolic process"/>
    <property type="evidence" value="ECO:0007669"/>
    <property type="project" value="UniProtKB-KW"/>
</dbReference>
<reference evidence="4" key="2">
    <citation type="journal article" date="2021" name="PeerJ">
        <title>Extensive microbial diversity within the chicken gut microbiome revealed by metagenomics and culture.</title>
        <authorList>
            <person name="Gilroy R."/>
            <person name="Ravi A."/>
            <person name="Getino M."/>
            <person name="Pursley I."/>
            <person name="Horton D.L."/>
            <person name="Alikhan N.F."/>
            <person name="Baker D."/>
            <person name="Gharbi K."/>
            <person name="Hall N."/>
            <person name="Watson M."/>
            <person name="Adriaenssens E.M."/>
            <person name="Foster-Nyarko E."/>
            <person name="Jarju S."/>
            <person name="Secka A."/>
            <person name="Antonio M."/>
            <person name="Oren A."/>
            <person name="Chaudhuri R.R."/>
            <person name="La Ragione R."/>
            <person name="Hildebrand F."/>
            <person name="Pallen M.J."/>
        </authorList>
    </citation>
    <scope>NUCLEOTIDE SEQUENCE</scope>
    <source>
        <strain evidence="4">ChiBcec7-5410</strain>
    </source>
</reference>
<evidence type="ECO:0000256" key="3">
    <source>
        <dbReference type="ARBA" id="ARBA00022629"/>
    </source>
</evidence>
<dbReference type="Proteomes" id="UP000824160">
    <property type="component" value="Unassembled WGS sequence"/>
</dbReference>
<proteinExistence type="inferred from homology"/>
<accession>A0A9D1H6D3</accession>
<dbReference type="Pfam" id="PF00480">
    <property type="entry name" value="ROK"/>
    <property type="match status" value="1"/>
</dbReference>
<dbReference type="SUPFAM" id="SSF53067">
    <property type="entry name" value="Actin-like ATPase domain"/>
    <property type="match status" value="1"/>
</dbReference>
<dbReference type="PANTHER" id="PTHR18964">
    <property type="entry name" value="ROK (REPRESSOR, ORF, KINASE) FAMILY"/>
    <property type="match status" value="1"/>
</dbReference>
<keyword evidence="3" id="KW-0119">Carbohydrate metabolism</keyword>
<evidence type="ECO:0000313" key="5">
    <source>
        <dbReference type="Proteomes" id="UP000824160"/>
    </source>
</evidence>
<dbReference type="InterPro" id="IPR036388">
    <property type="entry name" value="WH-like_DNA-bd_sf"/>
</dbReference>
<dbReference type="InterPro" id="IPR036390">
    <property type="entry name" value="WH_DNA-bd_sf"/>
</dbReference>
<sequence>MEGNKSSGGLPEVRRQNRAHIREVIYRRAPVTRTEIASELGLTLPTVTTSVAKMLEDGLLLESPSPDSVGSAGGRPPLLLRFNPKAGYAIGVELGPYETAILLSDLEGTIVSKKVLPTAPADYEEMLCQLETELTPLLQNKPMGIGLGLPGFIRQDSGEIRTSVLDRRWNDRPIAADLSRRLGVPVIADNNVRMRARGQALFHGKETQDLFAYLFVSKGIACPLMIRGHVLSGSTSGAGELGHMVMQPGGPICPTCGKRGCLESLTGETAILRDCTEQLQYGHAGILAKICGENPPDIRAVLQAQQAGDTDIADVMENALRYLGLALANVVNLISPAQVLVEGYIFRYQPNQELLLKYARSHFFGLNAQEVQIRFLDFDRYGGALGAASAVIERFCIQGEI</sequence>
<comment type="function">
    <text evidence="1">Transcriptional repressor of xylose-utilizing enzymes.</text>
</comment>
<protein>
    <submittedName>
        <fullName evidence="4">ROK family transcriptional regulator</fullName>
    </submittedName>
</protein>
<dbReference type="Gene3D" id="3.30.420.40">
    <property type="match status" value="2"/>
</dbReference>
<keyword evidence="3" id="KW-0859">Xylose metabolism</keyword>
<comment type="similarity">
    <text evidence="2">Belongs to the ROK (NagC/XylR) family.</text>
</comment>
<comment type="caution">
    <text evidence="4">The sequence shown here is derived from an EMBL/GenBank/DDBJ whole genome shotgun (WGS) entry which is preliminary data.</text>
</comment>
<dbReference type="InterPro" id="IPR000600">
    <property type="entry name" value="ROK"/>
</dbReference>
<name>A0A9D1H6D3_9FIRM</name>
<dbReference type="EMBL" id="DVLW01000119">
    <property type="protein sequence ID" value="HIT94418.1"/>
    <property type="molecule type" value="Genomic_DNA"/>
</dbReference>
<dbReference type="SUPFAM" id="SSF46785">
    <property type="entry name" value="Winged helix' DNA-binding domain"/>
    <property type="match status" value="1"/>
</dbReference>
<evidence type="ECO:0000313" key="4">
    <source>
        <dbReference type="EMBL" id="HIT94418.1"/>
    </source>
</evidence>
<dbReference type="AlphaFoldDB" id="A0A9D1H6D3"/>
<evidence type="ECO:0000256" key="2">
    <source>
        <dbReference type="ARBA" id="ARBA00006479"/>
    </source>
</evidence>
<dbReference type="InterPro" id="IPR043129">
    <property type="entry name" value="ATPase_NBD"/>
</dbReference>
<reference evidence="4" key="1">
    <citation type="submission" date="2020-10" db="EMBL/GenBank/DDBJ databases">
        <authorList>
            <person name="Gilroy R."/>
        </authorList>
    </citation>
    <scope>NUCLEOTIDE SEQUENCE</scope>
    <source>
        <strain evidence="4">ChiBcec7-5410</strain>
    </source>
</reference>
<gene>
    <name evidence="4" type="ORF">IAC43_04485</name>
</gene>
<dbReference type="Gene3D" id="1.10.10.10">
    <property type="entry name" value="Winged helix-like DNA-binding domain superfamily/Winged helix DNA-binding domain"/>
    <property type="match status" value="1"/>
</dbReference>
<organism evidence="4 5">
    <name type="scientific">Candidatus Faecivivens stercoripullorum</name>
    <dbReference type="NCBI Taxonomy" id="2840805"/>
    <lineage>
        <taxon>Bacteria</taxon>
        <taxon>Bacillati</taxon>
        <taxon>Bacillota</taxon>
        <taxon>Clostridia</taxon>
        <taxon>Eubacteriales</taxon>
        <taxon>Oscillospiraceae</taxon>
        <taxon>Oscillospiraceae incertae sedis</taxon>
        <taxon>Candidatus Faecivivens</taxon>
    </lineage>
</organism>